<organism evidence="7 8">
    <name type="scientific">Tropicimonas aquimaris</name>
    <dbReference type="NCBI Taxonomy" id="914152"/>
    <lineage>
        <taxon>Bacteria</taxon>
        <taxon>Pseudomonadati</taxon>
        <taxon>Pseudomonadota</taxon>
        <taxon>Alphaproteobacteria</taxon>
        <taxon>Rhodobacterales</taxon>
        <taxon>Roseobacteraceae</taxon>
        <taxon>Tropicimonas</taxon>
    </lineage>
</organism>
<dbReference type="PANTHER" id="PTHR39322:SF1">
    <property type="entry name" value="ISOVALERYL-HOMOSERINE LACTONE SYNTHASE"/>
    <property type="match status" value="1"/>
</dbReference>
<keyword evidence="3 6" id="KW-0949">S-adenosyl-L-methionine</keyword>
<dbReference type="InterPro" id="IPR016181">
    <property type="entry name" value="Acyl_CoA_acyltransferase"/>
</dbReference>
<comment type="similarity">
    <text evidence="5 6">Belongs to the autoinducer synthase family.</text>
</comment>
<dbReference type="EMBL" id="JBHTJT010000031">
    <property type="protein sequence ID" value="MFD0980906.1"/>
    <property type="molecule type" value="Genomic_DNA"/>
</dbReference>
<dbReference type="PANTHER" id="PTHR39322">
    <property type="entry name" value="ACYL-HOMOSERINE-LACTONE SYNTHASE"/>
    <property type="match status" value="1"/>
</dbReference>
<dbReference type="RefSeq" id="WP_386075574.1">
    <property type="nucleotide sequence ID" value="NZ_JBHTJT010000031.1"/>
</dbReference>
<dbReference type="EC" id="2.3.1.184" evidence="6"/>
<gene>
    <name evidence="7" type="ORF">ACFQ2S_14760</name>
</gene>
<sequence>MHNICFDMASMHKHGNAFYEFLRIRKRLFVDTLDWDIPHNDDVEMDQYDNPLAHYSLVIRDGEVIGGARTTPVLAHWGPHTSMFQDAMNGRLKDIPADLLEGEFDARSSWECTRLSIAESVTTAKDRTECLDLIVDGLARTASAHGATTLVSLSPPPLLRALRRLGHDVTRIGRIYRADGDGRSYALLSMPAMTSAQARNERKPPLRAVS</sequence>
<evidence type="ECO:0000256" key="2">
    <source>
        <dbReference type="ARBA" id="ARBA00022679"/>
    </source>
</evidence>
<dbReference type="InterPro" id="IPR001690">
    <property type="entry name" value="Autoind_synthase"/>
</dbReference>
<evidence type="ECO:0000256" key="4">
    <source>
        <dbReference type="ARBA" id="ARBA00022929"/>
    </source>
</evidence>
<keyword evidence="4 5" id="KW-0071">Autoinducer synthesis</keyword>
<protein>
    <recommendedName>
        <fullName evidence="6">Acyl-homoserine-lactone synthase</fullName>
        <ecNumber evidence="6">2.3.1.184</ecNumber>
    </recommendedName>
    <alternativeName>
        <fullName evidence="6">Autoinducer synthesis protein</fullName>
    </alternativeName>
</protein>
<evidence type="ECO:0000256" key="1">
    <source>
        <dbReference type="ARBA" id="ARBA00022654"/>
    </source>
</evidence>
<evidence type="ECO:0000313" key="7">
    <source>
        <dbReference type="EMBL" id="MFD0980906.1"/>
    </source>
</evidence>
<evidence type="ECO:0000256" key="5">
    <source>
        <dbReference type="PROSITE-ProRule" id="PRU00533"/>
    </source>
</evidence>
<dbReference type="Pfam" id="PF00765">
    <property type="entry name" value="Autoind_synth"/>
    <property type="match status" value="1"/>
</dbReference>
<evidence type="ECO:0000256" key="3">
    <source>
        <dbReference type="ARBA" id="ARBA00022691"/>
    </source>
</evidence>
<keyword evidence="1 5" id="KW-0673">Quorum sensing</keyword>
<evidence type="ECO:0000313" key="8">
    <source>
        <dbReference type="Proteomes" id="UP001597108"/>
    </source>
</evidence>
<dbReference type="Proteomes" id="UP001597108">
    <property type="component" value="Unassembled WGS sequence"/>
</dbReference>
<comment type="caution">
    <text evidence="7">The sequence shown here is derived from an EMBL/GenBank/DDBJ whole genome shotgun (WGS) entry which is preliminary data.</text>
</comment>
<comment type="catalytic activity">
    <reaction evidence="6">
        <text>a fatty acyl-[ACP] + S-adenosyl-L-methionine = an N-acyl-L-homoserine lactone + S-methyl-5'-thioadenosine + holo-[ACP] + H(+)</text>
        <dbReference type="Rhea" id="RHEA:10096"/>
        <dbReference type="Rhea" id="RHEA-COMP:9685"/>
        <dbReference type="Rhea" id="RHEA-COMP:14125"/>
        <dbReference type="ChEBI" id="CHEBI:15378"/>
        <dbReference type="ChEBI" id="CHEBI:17509"/>
        <dbReference type="ChEBI" id="CHEBI:55474"/>
        <dbReference type="ChEBI" id="CHEBI:59789"/>
        <dbReference type="ChEBI" id="CHEBI:64479"/>
        <dbReference type="ChEBI" id="CHEBI:138651"/>
        <dbReference type="EC" id="2.3.1.184"/>
    </reaction>
</comment>
<name>A0ABW3IRX6_9RHOB</name>
<proteinExistence type="inferred from homology"/>
<reference evidence="8" key="1">
    <citation type="journal article" date="2019" name="Int. J. Syst. Evol. Microbiol.">
        <title>The Global Catalogue of Microorganisms (GCM) 10K type strain sequencing project: providing services to taxonomists for standard genome sequencing and annotation.</title>
        <authorList>
            <consortium name="The Broad Institute Genomics Platform"/>
            <consortium name="The Broad Institute Genome Sequencing Center for Infectious Disease"/>
            <person name="Wu L."/>
            <person name="Ma J."/>
        </authorList>
    </citation>
    <scope>NUCLEOTIDE SEQUENCE [LARGE SCALE GENOMIC DNA]</scope>
    <source>
        <strain evidence="8">CCUG 60524</strain>
    </source>
</reference>
<dbReference type="Gene3D" id="3.40.630.30">
    <property type="match status" value="1"/>
</dbReference>
<keyword evidence="8" id="KW-1185">Reference proteome</keyword>
<dbReference type="PROSITE" id="PS51187">
    <property type="entry name" value="AUTOINDUCER_SYNTH_2"/>
    <property type="match status" value="1"/>
</dbReference>
<accession>A0ABW3IRX6</accession>
<dbReference type="PRINTS" id="PR01549">
    <property type="entry name" value="AUTOINDCRSYN"/>
</dbReference>
<keyword evidence="2 6" id="KW-0808">Transferase</keyword>
<evidence type="ECO:0000256" key="6">
    <source>
        <dbReference type="RuleBase" id="RU361135"/>
    </source>
</evidence>
<dbReference type="SUPFAM" id="SSF55729">
    <property type="entry name" value="Acyl-CoA N-acyltransferases (Nat)"/>
    <property type="match status" value="1"/>
</dbReference>